<comment type="caution">
    <text evidence="1">The sequence shown here is derived from an EMBL/GenBank/DDBJ whole genome shotgun (WGS) entry which is preliminary data.</text>
</comment>
<protein>
    <recommendedName>
        <fullName evidence="3">Dihydroorotase</fullName>
    </recommendedName>
</protein>
<evidence type="ECO:0008006" key="3">
    <source>
        <dbReference type="Google" id="ProtNLM"/>
    </source>
</evidence>
<accession>A0A919HUB3</accession>
<name>A0A919HUB3_KLEPN</name>
<dbReference type="EMBL" id="BNFF01000001">
    <property type="protein sequence ID" value="GHK54783.1"/>
    <property type="molecule type" value="Genomic_DNA"/>
</dbReference>
<dbReference type="AlphaFoldDB" id="A0A919HUB3"/>
<dbReference type="Proteomes" id="UP000655094">
    <property type="component" value="Unassembled WGS sequence"/>
</dbReference>
<reference evidence="1" key="1">
    <citation type="submission" date="2020-10" db="EMBL/GenBank/DDBJ databases">
        <title>Genome Sequence of ESBL Producing Zambian Clinical Strains.</title>
        <authorList>
            <person name="Shawa M."/>
            <person name="Furuta Y."/>
            <person name="Simbotwe M."/>
            <person name="Mulenga E."/>
            <person name="Mubanga M."/>
            <person name="Mulenga G."/>
            <person name="Kaile C."/>
            <person name="Zorigt T."/>
            <person name="Hang'ombe B."/>
            <person name="Higashi H."/>
        </authorList>
    </citation>
    <scope>NUCLEOTIDE SEQUENCE</scope>
    <source>
        <strain evidence="1">Zam_UTH_09</strain>
    </source>
</reference>
<gene>
    <name evidence="1" type="ORF">KPZU09_45190</name>
</gene>
<evidence type="ECO:0000313" key="1">
    <source>
        <dbReference type="EMBL" id="GHK54783.1"/>
    </source>
</evidence>
<evidence type="ECO:0000313" key="2">
    <source>
        <dbReference type="Proteomes" id="UP000655094"/>
    </source>
</evidence>
<dbReference type="GO" id="GO:0016810">
    <property type="term" value="F:hydrolase activity, acting on carbon-nitrogen (but not peptide) bonds"/>
    <property type="evidence" value="ECO:0007669"/>
    <property type="project" value="InterPro"/>
</dbReference>
<dbReference type="Gene3D" id="2.30.40.10">
    <property type="entry name" value="Urease, subunit C, domain 1"/>
    <property type="match status" value="1"/>
</dbReference>
<proteinExistence type="predicted"/>
<sequence>MGFDADLTLFRMEHRPTLLVDAEKESLQADNILVPLAAIRAGKGYLTEQGSAEHAFDF</sequence>
<dbReference type="InterPro" id="IPR011059">
    <property type="entry name" value="Metal-dep_hydrolase_composite"/>
</dbReference>
<organism evidence="1 2">
    <name type="scientific">Klebsiella pneumoniae</name>
    <dbReference type="NCBI Taxonomy" id="573"/>
    <lineage>
        <taxon>Bacteria</taxon>
        <taxon>Pseudomonadati</taxon>
        <taxon>Pseudomonadota</taxon>
        <taxon>Gammaproteobacteria</taxon>
        <taxon>Enterobacterales</taxon>
        <taxon>Enterobacteriaceae</taxon>
        <taxon>Klebsiella/Raoultella group</taxon>
        <taxon>Klebsiella</taxon>
        <taxon>Klebsiella pneumoniae complex</taxon>
    </lineage>
</organism>